<dbReference type="AlphaFoldDB" id="A0A1G7X3E9"/>
<dbReference type="PROSITE" id="PS00134">
    <property type="entry name" value="TRYPSIN_HIS"/>
    <property type="match status" value="1"/>
</dbReference>
<dbReference type="SUPFAM" id="SSF50494">
    <property type="entry name" value="Trypsin-like serine proteases"/>
    <property type="match status" value="1"/>
</dbReference>
<sequence length="260" mass="26786">MKRHRRAPGGGSRRSGRPCSRHLLLGCAVLLTGTCVSVASAEEGAGRPPLGVTRTVPPSPRTARVGVLLDEDGRHFCTASVVHSPGHDLIVTAAHCVDGGGPLWFAPGYRDGSAPHGVWKVREVFYDEEWAERADEDHDLAFASLDLGEGGRGVEDAVGANPLDGGFPRGPVTVVGHPAAREAPIACTARPVAFGPTQQRVDCPDFTGGTSGGPWLDRAGEIVGVIGGHEEGGATADVSYSVVVGEAGRALYKDASSGAG</sequence>
<proteinExistence type="predicted"/>
<dbReference type="InterPro" id="IPR043504">
    <property type="entry name" value="Peptidase_S1_PA_chymotrypsin"/>
</dbReference>
<dbReference type="OrthoDB" id="3507155at2"/>
<dbReference type="GO" id="GO:0006508">
    <property type="term" value="P:proteolysis"/>
    <property type="evidence" value="ECO:0007669"/>
    <property type="project" value="InterPro"/>
</dbReference>
<protein>
    <submittedName>
        <fullName evidence="1">V8-like Glu-specific endopeptidase</fullName>
    </submittedName>
</protein>
<reference evidence="1 2" key="1">
    <citation type="submission" date="2016-10" db="EMBL/GenBank/DDBJ databases">
        <authorList>
            <person name="de Groot N.N."/>
        </authorList>
    </citation>
    <scope>NUCLEOTIDE SEQUENCE [LARGE SCALE GENOMIC DNA]</scope>
    <source>
        <strain evidence="1 2">CGMCC 4.1859</strain>
    </source>
</reference>
<gene>
    <name evidence="1" type="ORF">SAMN05216260_12970</name>
</gene>
<evidence type="ECO:0000313" key="2">
    <source>
        <dbReference type="Proteomes" id="UP000198614"/>
    </source>
</evidence>
<dbReference type="EMBL" id="FNAX01000029">
    <property type="protein sequence ID" value="SDG78714.1"/>
    <property type="molecule type" value="Genomic_DNA"/>
</dbReference>
<accession>A0A1G7X3E9</accession>
<name>A0A1G7X3E9_9ACTN</name>
<dbReference type="GO" id="GO:0004252">
    <property type="term" value="F:serine-type endopeptidase activity"/>
    <property type="evidence" value="ECO:0007669"/>
    <property type="project" value="InterPro"/>
</dbReference>
<dbReference type="Proteomes" id="UP000198614">
    <property type="component" value="Unassembled WGS sequence"/>
</dbReference>
<dbReference type="Gene3D" id="2.40.10.10">
    <property type="entry name" value="Trypsin-like serine proteases"/>
    <property type="match status" value="2"/>
</dbReference>
<dbReference type="InterPro" id="IPR009003">
    <property type="entry name" value="Peptidase_S1_PA"/>
</dbReference>
<dbReference type="Pfam" id="PF13365">
    <property type="entry name" value="Trypsin_2"/>
    <property type="match status" value="1"/>
</dbReference>
<evidence type="ECO:0000313" key="1">
    <source>
        <dbReference type="EMBL" id="SDG78714.1"/>
    </source>
</evidence>
<dbReference type="InterPro" id="IPR018114">
    <property type="entry name" value="TRYPSIN_HIS"/>
</dbReference>
<organism evidence="1 2">
    <name type="scientific">Streptomyces griseoaurantiacus</name>
    <dbReference type="NCBI Taxonomy" id="68213"/>
    <lineage>
        <taxon>Bacteria</taxon>
        <taxon>Bacillati</taxon>
        <taxon>Actinomycetota</taxon>
        <taxon>Actinomycetes</taxon>
        <taxon>Kitasatosporales</taxon>
        <taxon>Streptomycetaceae</taxon>
        <taxon>Streptomyces</taxon>
        <taxon>Streptomyces aurantiacus group</taxon>
    </lineage>
</organism>